<dbReference type="InterPro" id="IPR004158">
    <property type="entry name" value="DUF247_pln"/>
</dbReference>
<evidence type="ECO:0000313" key="2">
    <source>
        <dbReference type="EMBL" id="CAK9176294.1"/>
    </source>
</evidence>
<dbReference type="PANTHER" id="PTHR31170:SF25">
    <property type="entry name" value="BNAA09G04570D PROTEIN"/>
    <property type="match status" value="1"/>
</dbReference>
<keyword evidence="1" id="KW-1133">Transmembrane helix</keyword>
<keyword evidence="1" id="KW-0812">Transmembrane</keyword>
<gene>
    <name evidence="2" type="ORF">ILEXP_LOCUS46136</name>
</gene>
<protein>
    <submittedName>
        <fullName evidence="2">Uncharacterized protein</fullName>
    </submittedName>
</protein>
<dbReference type="EMBL" id="CAUOFW020006802">
    <property type="protein sequence ID" value="CAK9176294.1"/>
    <property type="molecule type" value="Genomic_DNA"/>
</dbReference>
<evidence type="ECO:0000313" key="3">
    <source>
        <dbReference type="Proteomes" id="UP001642360"/>
    </source>
</evidence>
<dbReference type="Proteomes" id="UP001642360">
    <property type="component" value="Unassembled WGS sequence"/>
</dbReference>
<name>A0ABC8U7N3_9AQUA</name>
<comment type="caution">
    <text evidence="2">The sequence shown here is derived from an EMBL/GenBank/DDBJ whole genome shotgun (WGS) entry which is preliminary data.</text>
</comment>
<sequence length="211" mass="24046">MLNEKIDSNHLLDFLRNCLVQSHPPKPPNKIGKYQALRCATKPHEAGGTFKKGESENLFDVKFESGVLEIPYFSVNFHTECILQNLIALELCDIDPAISDYITFWDALIDSPEDVDLLNRSGIIYQRGDIKDVCNMFNKLGKEVAIDHEKYYFARIHEQLNGYCKIPWNKWMATLKRDYFGTPWATLSIGIAAILLLLTFIQAVCSIISVT</sequence>
<organism evidence="2 3">
    <name type="scientific">Ilex paraguariensis</name>
    <name type="common">yerba mate</name>
    <dbReference type="NCBI Taxonomy" id="185542"/>
    <lineage>
        <taxon>Eukaryota</taxon>
        <taxon>Viridiplantae</taxon>
        <taxon>Streptophyta</taxon>
        <taxon>Embryophyta</taxon>
        <taxon>Tracheophyta</taxon>
        <taxon>Spermatophyta</taxon>
        <taxon>Magnoliopsida</taxon>
        <taxon>eudicotyledons</taxon>
        <taxon>Gunneridae</taxon>
        <taxon>Pentapetalae</taxon>
        <taxon>asterids</taxon>
        <taxon>campanulids</taxon>
        <taxon>Aquifoliales</taxon>
        <taxon>Aquifoliaceae</taxon>
        <taxon>Ilex</taxon>
    </lineage>
</organism>
<dbReference type="AlphaFoldDB" id="A0ABC8U7N3"/>
<keyword evidence="1" id="KW-0472">Membrane</keyword>
<accession>A0ABC8U7N3</accession>
<feature type="transmembrane region" description="Helical" evidence="1">
    <location>
        <begin position="184"/>
        <end position="210"/>
    </location>
</feature>
<proteinExistence type="predicted"/>
<dbReference type="PANTHER" id="PTHR31170">
    <property type="entry name" value="BNAC04G53230D PROTEIN"/>
    <property type="match status" value="1"/>
</dbReference>
<keyword evidence="3" id="KW-1185">Reference proteome</keyword>
<evidence type="ECO:0000256" key="1">
    <source>
        <dbReference type="SAM" id="Phobius"/>
    </source>
</evidence>
<reference evidence="2 3" key="1">
    <citation type="submission" date="2024-02" db="EMBL/GenBank/DDBJ databases">
        <authorList>
            <person name="Vignale AGUSTIN F."/>
            <person name="Sosa J E."/>
            <person name="Modenutti C."/>
        </authorList>
    </citation>
    <scope>NUCLEOTIDE SEQUENCE [LARGE SCALE GENOMIC DNA]</scope>
</reference>
<dbReference type="Pfam" id="PF03140">
    <property type="entry name" value="DUF247"/>
    <property type="match status" value="1"/>
</dbReference>